<dbReference type="Proteomes" id="UP001187192">
    <property type="component" value="Unassembled WGS sequence"/>
</dbReference>
<evidence type="ECO:0000313" key="2">
    <source>
        <dbReference type="EMBL" id="GMN43024.1"/>
    </source>
</evidence>
<organism evidence="2 3">
    <name type="scientific">Ficus carica</name>
    <name type="common">Common fig</name>
    <dbReference type="NCBI Taxonomy" id="3494"/>
    <lineage>
        <taxon>Eukaryota</taxon>
        <taxon>Viridiplantae</taxon>
        <taxon>Streptophyta</taxon>
        <taxon>Embryophyta</taxon>
        <taxon>Tracheophyta</taxon>
        <taxon>Spermatophyta</taxon>
        <taxon>Magnoliopsida</taxon>
        <taxon>eudicotyledons</taxon>
        <taxon>Gunneridae</taxon>
        <taxon>Pentapetalae</taxon>
        <taxon>rosids</taxon>
        <taxon>fabids</taxon>
        <taxon>Rosales</taxon>
        <taxon>Moraceae</taxon>
        <taxon>Ficeae</taxon>
        <taxon>Ficus</taxon>
    </lineage>
</organism>
<sequence length="204" mass="22242">MEAGGGEDTVEWGTRNGGWWWRRHRGVGDPDSQSSVRWRGGGDGEREREGEEGEMREGGRWRREREREEREAREKGWGSGDGNGEGERKREEGKARPRSSAWVAGRLSSGRKGWIWWGTVIGRGGETGSSSWVVSRDSSFGEKGSGSMAKTQGGQLDRCLALGLNSATAKMLGGRNSVTMKAGIGSCGWERKGVVSSALSLSFF</sequence>
<feature type="region of interest" description="Disordered" evidence="1">
    <location>
        <begin position="1"/>
        <end position="103"/>
    </location>
</feature>
<comment type="caution">
    <text evidence="2">The sequence shown here is derived from an EMBL/GenBank/DDBJ whole genome shotgun (WGS) entry which is preliminary data.</text>
</comment>
<feature type="compositionally biased region" description="Basic and acidic residues" evidence="1">
    <location>
        <begin position="85"/>
        <end position="95"/>
    </location>
</feature>
<evidence type="ECO:0000256" key="1">
    <source>
        <dbReference type="SAM" id="MobiDB-lite"/>
    </source>
</evidence>
<keyword evidence="3" id="KW-1185">Reference proteome</keyword>
<protein>
    <submittedName>
        <fullName evidence="2">Uncharacterized protein</fullName>
    </submittedName>
</protein>
<evidence type="ECO:0000313" key="3">
    <source>
        <dbReference type="Proteomes" id="UP001187192"/>
    </source>
</evidence>
<dbReference type="AlphaFoldDB" id="A0AA87ZZN9"/>
<reference evidence="2" key="1">
    <citation type="submission" date="2023-07" db="EMBL/GenBank/DDBJ databases">
        <title>draft genome sequence of fig (Ficus carica).</title>
        <authorList>
            <person name="Takahashi T."/>
            <person name="Nishimura K."/>
        </authorList>
    </citation>
    <scope>NUCLEOTIDE SEQUENCE</scope>
</reference>
<gene>
    <name evidence="2" type="ORF">TIFTF001_012231</name>
</gene>
<feature type="compositionally biased region" description="Basic and acidic residues" evidence="1">
    <location>
        <begin position="40"/>
        <end position="76"/>
    </location>
</feature>
<accession>A0AA87ZZN9</accession>
<dbReference type="EMBL" id="BTGU01000015">
    <property type="protein sequence ID" value="GMN43024.1"/>
    <property type="molecule type" value="Genomic_DNA"/>
</dbReference>
<proteinExistence type="predicted"/>
<name>A0AA87ZZN9_FICCA</name>